<keyword evidence="2" id="KW-1185">Reference proteome</keyword>
<proteinExistence type="predicted"/>
<comment type="caution">
    <text evidence="1">The sequence shown here is derived from an EMBL/GenBank/DDBJ whole genome shotgun (WGS) entry which is preliminary data.</text>
</comment>
<dbReference type="Gene3D" id="3.10.450.40">
    <property type="match status" value="1"/>
</dbReference>
<gene>
    <name evidence="1" type="ORF">GCM10010339_93260</name>
</gene>
<dbReference type="EMBL" id="BMVG01000080">
    <property type="protein sequence ID" value="GGW23342.1"/>
    <property type="molecule type" value="Genomic_DNA"/>
</dbReference>
<dbReference type="AlphaFoldDB" id="A0A918MI25"/>
<accession>A0A918MI25</accession>
<sequence>MARGVMVGNTHYQSKEAVRNACRSIVAAYGIGSEVTGTHDDTFLRNLVALHPEYELKRGAGIAGFRVVRTEYGTTGFVVVRIDGTVNDFSWNACLTHPSHRSQVLAALRSSIGPQIAETRSALLQAGSPLLCAVTGSLIPPGELHVDHYDPTFLELAEQFISENEGIEAFRIKPDSGEGISGLELEDLALEVAWRDFHQRNAQLRPVLKRVNLSDLVKGRSGS</sequence>
<dbReference type="Proteomes" id="UP000655443">
    <property type="component" value="Unassembled WGS sequence"/>
</dbReference>
<dbReference type="Pfam" id="PF11523">
    <property type="entry name" value="DUF3223"/>
    <property type="match status" value="1"/>
</dbReference>
<evidence type="ECO:0000313" key="1">
    <source>
        <dbReference type="EMBL" id="GGW23342.1"/>
    </source>
</evidence>
<dbReference type="RefSeq" id="WP_189959874.1">
    <property type="nucleotide sequence ID" value="NZ_BMVG01000080.1"/>
</dbReference>
<organism evidence="1 2">
    <name type="scientific">Streptomyces alanosinicus</name>
    <dbReference type="NCBI Taxonomy" id="68171"/>
    <lineage>
        <taxon>Bacteria</taxon>
        <taxon>Bacillati</taxon>
        <taxon>Actinomycetota</taxon>
        <taxon>Actinomycetes</taxon>
        <taxon>Kitasatosporales</taxon>
        <taxon>Streptomycetaceae</taxon>
        <taxon>Streptomyces</taxon>
    </lineage>
</organism>
<reference evidence="1" key="1">
    <citation type="journal article" date="2014" name="Int. J. Syst. Evol. Microbiol.">
        <title>Complete genome sequence of Corynebacterium casei LMG S-19264T (=DSM 44701T), isolated from a smear-ripened cheese.</title>
        <authorList>
            <consortium name="US DOE Joint Genome Institute (JGI-PGF)"/>
            <person name="Walter F."/>
            <person name="Albersmeier A."/>
            <person name="Kalinowski J."/>
            <person name="Ruckert C."/>
        </authorList>
    </citation>
    <scope>NUCLEOTIDE SEQUENCE</scope>
    <source>
        <strain evidence="1">JCM 4714</strain>
    </source>
</reference>
<name>A0A918MI25_9ACTN</name>
<protein>
    <recommendedName>
        <fullName evidence="3">DUF3223 domain-containing protein</fullName>
    </recommendedName>
</protein>
<reference evidence="1" key="2">
    <citation type="submission" date="2020-09" db="EMBL/GenBank/DDBJ databases">
        <authorList>
            <person name="Sun Q."/>
            <person name="Ohkuma M."/>
        </authorList>
    </citation>
    <scope>NUCLEOTIDE SEQUENCE</scope>
    <source>
        <strain evidence="1">JCM 4714</strain>
    </source>
</reference>
<evidence type="ECO:0008006" key="3">
    <source>
        <dbReference type="Google" id="ProtNLM"/>
    </source>
</evidence>
<evidence type="ECO:0000313" key="2">
    <source>
        <dbReference type="Proteomes" id="UP000655443"/>
    </source>
</evidence>